<dbReference type="Proteomes" id="UP000827872">
    <property type="component" value="Linkage Group LG04"/>
</dbReference>
<name>A0ACB8FKU3_9SAUR</name>
<reference evidence="1" key="1">
    <citation type="submission" date="2021-08" db="EMBL/GenBank/DDBJ databases">
        <title>The first chromosome-level gecko genome reveals the dynamic sex chromosomes of Neotropical dwarf geckos (Sphaerodactylidae: Sphaerodactylus).</title>
        <authorList>
            <person name="Pinto B.J."/>
            <person name="Keating S.E."/>
            <person name="Gamble T."/>
        </authorList>
    </citation>
    <scope>NUCLEOTIDE SEQUENCE</scope>
    <source>
        <strain evidence="1">TG3544</strain>
    </source>
</reference>
<evidence type="ECO:0000313" key="1">
    <source>
        <dbReference type="EMBL" id="KAH8005961.1"/>
    </source>
</evidence>
<comment type="caution">
    <text evidence="1">The sequence shown here is derived from an EMBL/GenBank/DDBJ whole genome shotgun (WGS) entry which is preliminary data.</text>
</comment>
<evidence type="ECO:0000313" key="2">
    <source>
        <dbReference type="Proteomes" id="UP000827872"/>
    </source>
</evidence>
<sequence length="733" mass="82346">MHDLSGLLSPGAVEGLKAMFGDLNSFRSHRGKDRINRTDEGVILISDSSDEDLPVMLEIPVRQQWEEEEEDDDVVILVETAAKQLLRPNVIRPAAHWHGVIQLGEGVSEGDGTAGPHDRPKTAMSPRLLPVRRNGVTPAKRESEEQVLELPESLEPTRPKEEGGTVPEPGPSVARRKEARPTSAKEVVNLEDVVLVAEQKGQDQRTGNPPPRLVPDLGRGSRCIQENARLDHPYFQPADKEPQVAGGRLSHRPAQLKVVPGPLPREYPEEIPGPAFPRPEPQQDAIPGPASPRLAHPPEEKGGHPAATNEQAGPAFPVQEPLKSGASKTFKPVTPWLDNDLAALLIRETEARFPDITREYLEELIQSKNYCNLNILCNFLLENPDYPKKEGRVVLNPNSSLLSSQEETKVLKVDYFDFSNLTPLDQRCFIQAADLLMADFKMLSSQDIKWALHELKGHYAITRKALSDAIKKWQELSPEASGKRKRRKEMNQFSYIDFKFEQGNMKIEKRMFFLENKRRHWRSYDQLSLLPAVQLEREFYEQKVKEMAEHADFLLALQMNEEQYQKDGQMIECRCCYGEFAFEELTQCADGHLFCKECLIKYAQEAVFGSGKSELSCMEGSCTCSFPTSELEKVLPENILRKYYERKAEEEVAAACADELVRCPYCNFPALLDKEVKRFSCPNPRCRKLSALAGAGRGSPSSPTCQTIGSHRSRMLTEKLDLLTAADSSPVSL</sequence>
<accession>A0ACB8FKU3</accession>
<keyword evidence="2" id="KW-1185">Reference proteome</keyword>
<dbReference type="EMBL" id="CM037617">
    <property type="protein sequence ID" value="KAH8005961.1"/>
    <property type="molecule type" value="Genomic_DNA"/>
</dbReference>
<gene>
    <name evidence="1" type="ORF">K3G42_031599</name>
</gene>
<protein>
    <submittedName>
        <fullName evidence="1">Uncharacterized protein</fullName>
    </submittedName>
</protein>
<organism evidence="1 2">
    <name type="scientific">Sphaerodactylus townsendi</name>
    <dbReference type="NCBI Taxonomy" id="933632"/>
    <lineage>
        <taxon>Eukaryota</taxon>
        <taxon>Metazoa</taxon>
        <taxon>Chordata</taxon>
        <taxon>Craniata</taxon>
        <taxon>Vertebrata</taxon>
        <taxon>Euteleostomi</taxon>
        <taxon>Lepidosauria</taxon>
        <taxon>Squamata</taxon>
        <taxon>Bifurcata</taxon>
        <taxon>Gekkota</taxon>
        <taxon>Sphaerodactylidae</taxon>
        <taxon>Sphaerodactylus</taxon>
    </lineage>
</organism>
<proteinExistence type="predicted"/>